<reference evidence="1 2" key="1">
    <citation type="submission" date="2016-10" db="EMBL/GenBank/DDBJ databases">
        <authorList>
            <person name="de Groot N.N."/>
        </authorList>
    </citation>
    <scope>NUCLEOTIDE SEQUENCE [LARGE SCALE GENOMIC DNA]</scope>
    <source>
        <strain evidence="1 2">DSM 43067</strain>
    </source>
</reference>
<dbReference type="Proteomes" id="UP000183413">
    <property type="component" value="Unassembled WGS sequence"/>
</dbReference>
<organism evidence="1 2">
    <name type="scientific">Actinomadura madurae</name>
    <dbReference type="NCBI Taxonomy" id="1993"/>
    <lineage>
        <taxon>Bacteria</taxon>
        <taxon>Bacillati</taxon>
        <taxon>Actinomycetota</taxon>
        <taxon>Actinomycetes</taxon>
        <taxon>Streptosporangiales</taxon>
        <taxon>Thermomonosporaceae</taxon>
        <taxon>Actinomadura</taxon>
    </lineage>
</organism>
<dbReference type="AlphaFoldDB" id="A0A1I5NFP1"/>
<accession>A0A1I5NFP1</accession>
<protein>
    <submittedName>
        <fullName evidence="1">Acrylyl-CoA reductase (NADPH)</fullName>
    </submittedName>
</protein>
<dbReference type="STRING" id="1993.SAMN04489713_112139"/>
<dbReference type="eggNOG" id="COG0604">
    <property type="taxonomic scope" value="Bacteria"/>
</dbReference>
<dbReference type="InterPro" id="IPR036291">
    <property type="entry name" value="NAD(P)-bd_dom_sf"/>
</dbReference>
<sequence>MERESLTGEPKPLAKQRWAAGIDSVGGPTLANVLSQVRYGGAVAACGLAGGPGLPATVMPFILRNVSLLGVGSVNAPIALRHEAWSR</sequence>
<evidence type="ECO:0000313" key="2">
    <source>
        <dbReference type="Proteomes" id="UP000183413"/>
    </source>
</evidence>
<proteinExistence type="predicted"/>
<name>A0A1I5NFP1_9ACTN</name>
<dbReference type="InParanoid" id="A0A1I5NFP1"/>
<dbReference type="SUPFAM" id="SSF51735">
    <property type="entry name" value="NAD(P)-binding Rossmann-fold domains"/>
    <property type="match status" value="1"/>
</dbReference>
<dbReference type="EMBL" id="FOVH01000012">
    <property type="protein sequence ID" value="SFP20618.1"/>
    <property type="molecule type" value="Genomic_DNA"/>
</dbReference>
<dbReference type="Gene3D" id="3.40.50.720">
    <property type="entry name" value="NAD(P)-binding Rossmann-like Domain"/>
    <property type="match status" value="1"/>
</dbReference>
<evidence type="ECO:0000313" key="1">
    <source>
        <dbReference type="EMBL" id="SFP20618.1"/>
    </source>
</evidence>
<keyword evidence="2" id="KW-1185">Reference proteome</keyword>
<gene>
    <name evidence="1" type="ORF">SAMN04489713_112139</name>
</gene>